<reference evidence="1" key="1">
    <citation type="submission" date="2021-12" db="EMBL/GenBank/DDBJ databases">
        <authorList>
            <person name="Martin H S."/>
        </authorList>
    </citation>
    <scope>NUCLEOTIDE SEQUENCE</scope>
</reference>
<dbReference type="AlphaFoldDB" id="A0A8J9Y8D3"/>
<accession>A0A8J9Y8D3</accession>
<feature type="non-terminal residue" evidence="1">
    <location>
        <position position="81"/>
    </location>
</feature>
<dbReference type="EMBL" id="OV170233">
    <property type="protein sequence ID" value="CAH0718481.1"/>
    <property type="molecule type" value="Genomic_DNA"/>
</dbReference>
<evidence type="ECO:0000313" key="1">
    <source>
        <dbReference type="EMBL" id="CAH0718481.1"/>
    </source>
</evidence>
<keyword evidence="2" id="KW-1185">Reference proteome</keyword>
<proteinExistence type="predicted"/>
<protein>
    <submittedName>
        <fullName evidence="1">Uncharacterized protein</fullName>
    </submittedName>
</protein>
<gene>
    <name evidence="1" type="ORF">BINO364_LOCUS4958</name>
</gene>
<name>A0A8J9Y8D3_9NEOP</name>
<sequence length="81" mass="8877">MYSHRSRGPGFESRVLLSSVLSMSVKKFSGTARSWENGILLPPCLGEHVKMAVLCLNLVTPQQLSSSVAVVPPVYESDRNM</sequence>
<dbReference type="Proteomes" id="UP000838878">
    <property type="component" value="Chromosome 13"/>
</dbReference>
<evidence type="ECO:0000313" key="2">
    <source>
        <dbReference type="Proteomes" id="UP000838878"/>
    </source>
</evidence>
<organism evidence="1 2">
    <name type="scientific">Brenthis ino</name>
    <name type="common">lesser marbled fritillary</name>
    <dbReference type="NCBI Taxonomy" id="405034"/>
    <lineage>
        <taxon>Eukaryota</taxon>
        <taxon>Metazoa</taxon>
        <taxon>Ecdysozoa</taxon>
        <taxon>Arthropoda</taxon>
        <taxon>Hexapoda</taxon>
        <taxon>Insecta</taxon>
        <taxon>Pterygota</taxon>
        <taxon>Neoptera</taxon>
        <taxon>Endopterygota</taxon>
        <taxon>Lepidoptera</taxon>
        <taxon>Glossata</taxon>
        <taxon>Ditrysia</taxon>
        <taxon>Papilionoidea</taxon>
        <taxon>Nymphalidae</taxon>
        <taxon>Heliconiinae</taxon>
        <taxon>Argynnini</taxon>
        <taxon>Brenthis</taxon>
    </lineage>
</organism>